<evidence type="ECO:0000313" key="2">
    <source>
        <dbReference type="Proteomes" id="UP000016934"/>
    </source>
</evidence>
<dbReference type="Proteomes" id="UP000016934">
    <property type="component" value="Unassembled WGS sequence"/>
</dbReference>
<reference evidence="2" key="2">
    <citation type="journal article" date="2013" name="PLoS Genet.">
        <title>Comparative genome structure, secondary metabolite, and effector coding capacity across Cochliobolus pathogens.</title>
        <authorList>
            <person name="Condon B.J."/>
            <person name="Leng Y."/>
            <person name="Wu D."/>
            <person name="Bushley K.E."/>
            <person name="Ohm R.A."/>
            <person name="Otillar R."/>
            <person name="Martin J."/>
            <person name="Schackwitz W."/>
            <person name="Grimwood J."/>
            <person name="MohdZainudin N."/>
            <person name="Xue C."/>
            <person name="Wang R."/>
            <person name="Manning V.A."/>
            <person name="Dhillon B."/>
            <person name="Tu Z.J."/>
            <person name="Steffenson B.J."/>
            <person name="Salamov A."/>
            <person name="Sun H."/>
            <person name="Lowry S."/>
            <person name="LaButti K."/>
            <person name="Han J."/>
            <person name="Copeland A."/>
            <person name="Lindquist E."/>
            <person name="Barry K."/>
            <person name="Schmutz J."/>
            <person name="Baker S.E."/>
            <person name="Ciuffetti L.M."/>
            <person name="Grigoriev I.V."/>
            <person name="Zhong S."/>
            <person name="Turgeon B.G."/>
        </authorList>
    </citation>
    <scope>NUCLEOTIDE SEQUENCE [LARGE SCALE GENOMIC DNA]</scope>
    <source>
        <strain evidence="2">ND90Pr / ATCC 201652</strain>
    </source>
</reference>
<proteinExistence type="predicted"/>
<keyword evidence="2" id="KW-1185">Reference proteome</keyword>
<name>M2SNV1_COCSN</name>
<dbReference type="EMBL" id="KB445638">
    <property type="protein sequence ID" value="EMD68868.1"/>
    <property type="molecule type" value="Genomic_DNA"/>
</dbReference>
<gene>
    <name evidence="1" type="ORF">COCSADRAFT_277553</name>
</gene>
<sequence>MIVFLLPGCTTCHPVNLVLLFAAWQIRGYGYTFFSGYVGKYALVQYKLFTSNIQSFIFLIGYFHHVTIVQKCKVKRYPLRVATSTMSNPADVELLKGETLHWGL</sequence>
<dbReference type="HOGENOM" id="CLU_2249901_0_0_1"/>
<accession>M2SNV1</accession>
<evidence type="ECO:0000313" key="1">
    <source>
        <dbReference type="EMBL" id="EMD68868.1"/>
    </source>
</evidence>
<organism evidence="1 2">
    <name type="scientific">Cochliobolus sativus (strain ND90Pr / ATCC 201652)</name>
    <name type="common">Common root rot and spot blotch fungus</name>
    <name type="synonym">Bipolaris sorokiniana</name>
    <dbReference type="NCBI Taxonomy" id="665912"/>
    <lineage>
        <taxon>Eukaryota</taxon>
        <taxon>Fungi</taxon>
        <taxon>Dikarya</taxon>
        <taxon>Ascomycota</taxon>
        <taxon>Pezizomycotina</taxon>
        <taxon>Dothideomycetes</taxon>
        <taxon>Pleosporomycetidae</taxon>
        <taxon>Pleosporales</taxon>
        <taxon>Pleosporineae</taxon>
        <taxon>Pleosporaceae</taxon>
        <taxon>Bipolaris</taxon>
    </lineage>
</organism>
<dbReference type="KEGG" id="bsc:COCSADRAFT_277553"/>
<protein>
    <submittedName>
        <fullName evidence="1">Uncharacterized protein</fullName>
    </submittedName>
</protein>
<reference evidence="1 2" key="1">
    <citation type="journal article" date="2012" name="PLoS Pathog.">
        <title>Diverse lifestyles and strategies of plant pathogenesis encoded in the genomes of eighteen Dothideomycetes fungi.</title>
        <authorList>
            <person name="Ohm R.A."/>
            <person name="Feau N."/>
            <person name="Henrissat B."/>
            <person name="Schoch C.L."/>
            <person name="Horwitz B.A."/>
            <person name="Barry K.W."/>
            <person name="Condon B.J."/>
            <person name="Copeland A.C."/>
            <person name="Dhillon B."/>
            <person name="Glaser F."/>
            <person name="Hesse C.N."/>
            <person name="Kosti I."/>
            <person name="LaButti K."/>
            <person name="Lindquist E.A."/>
            <person name="Lucas S."/>
            <person name="Salamov A.A."/>
            <person name="Bradshaw R.E."/>
            <person name="Ciuffetti L."/>
            <person name="Hamelin R.C."/>
            <person name="Kema G.H.J."/>
            <person name="Lawrence C."/>
            <person name="Scott J.A."/>
            <person name="Spatafora J.W."/>
            <person name="Turgeon B.G."/>
            <person name="de Wit P.J.G.M."/>
            <person name="Zhong S."/>
            <person name="Goodwin S.B."/>
            <person name="Grigoriev I.V."/>
        </authorList>
    </citation>
    <scope>NUCLEOTIDE SEQUENCE [LARGE SCALE GENOMIC DNA]</scope>
    <source>
        <strain evidence="2">ND90Pr / ATCC 201652</strain>
    </source>
</reference>
<dbReference type="AlphaFoldDB" id="M2SNV1"/>
<dbReference type="RefSeq" id="XP_007696367.1">
    <property type="nucleotide sequence ID" value="XM_007698177.1"/>
</dbReference>
<dbReference type="GeneID" id="19135748"/>